<protein>
    <recommendedName>
        <fullName evidence="9">Anthranilate phosphoribosyltransferase</fullName>
        <ecNumber evidence="9">2.4.2.18</ecNumber>
    </recommendedName>
</protein>
<dbReference type="GO" id="GO:0004048">
    <property type="term" value="F:anthranilate phosphoribosyltransferase activity"/>
    <property type="evidence" value="ECO:0007669"/>
    <property type="project" value="UniProtKB-UniRule"/>
</dbReference>
<keyword evidence="9" id="KW-0479">Metal-binding</keyword>
<dbReference type="InterPro" id="IPR036320">
    <property type="entry name" value="Glycosyl_Trfase_fam3_N_dom_sf"/>
</dbReference>
<dbReference type="GO" id="GO:0005829">
    <property type="term" value="C:cytosol"/>
    <property type="evidence" value="ECO:0007669"/>
    <property type="project" value="TreeGrafter"/>
</dbReference>
<dbReference type="GO" id="GO:0000162">
    <property type="term" value="P:L-tryptophan biosynthetic process"/>
    <property type="evidence" value="ECO:0007669"/>
    <property type="project" value="UniProtKB-UniRule"/>
</dbReference>
<dbReference type="InterPro" id="IPR035902">
    <property type="entry name" value="Nuc_phospho_transferase"/>
</dbReference>
<feature type="binding site" evidence="9">
    <location>
        <position position="120"/>
    </location>
    <ligand>
        <name>5-phospho-alpha-D-ribose 1-diphosphate</name>
        <dbReference type="ChEBI" id="CHEBI:58017"/>
    </ligand>
</feature>
<gene>
    <name evidence="9 12" type="primary">trpD</name>
    <name evidence="12" type="ORF">HYZ11_15680</name>
</gene>
<feature type="binding site" evidence="9">
    <location>
        <position position="226"/>
    </location>
    <ligand>
        <name>Mg(2+)</name>
        <dbReference type="ChEBI" id="CHEBI:18420"/>
        <label>2</label>
    </ligand>
</feature>
<dbReference type="EMBL" id="JACPUR010000037">
    <property type="protein sequence ID" value="MBI3129046.1"/>
    <property type="molecule type" value="Genomic_DNA"/>
</dbReference>
<feature type="binding site" evidence="9">
    <location>
        <position position="111"/>
    </location>
    <ligand>
        <name>anthranilate</name>
        <dbReference type="ChEBI" id="CHEBI:16567"/>
        <label>1</label>
    </ligand>
</feature>
<dbReference type="InterPro" id="IPR000312">
    <property type="entry name" value="Glycosyl_Trfase_fam3"/>
</dbReference>
<dbReference type="FunFam" id="3.40.1030.10:FF:000002">
    <property type="entry name" value="Anthranilate phosphoribosyltransferase"/>
    <property type="match status" value="1"/>
</dbReference>
<evidence type="ECO:0000256" key="4">
    <source>
        <dbReference type="ARBA" id="ARBA00022679"/>
    </source>
</evidence>
<dbReference type="Gene3D" id="1.20.970.10">
    <property type="entry name" value="Transferase, Pyrimidine Nucleoside Phosphorylase, Chain C"/>
    <property type="match status" value="1"/>
</dbReference>
<keyword evidence="3 9" id="KW-0328">Glycosyltransferase</keyword>
<feature type="domain" description="Glycosyl transferase family 3" evidence="10">
    <location>
        <begin position="74"/>
        <end position="324"/>
    </location>
</feature>
<comment type="caution">
    <text evidence="12">The sequence shown here is derived from an EMBL/GenBank/DDBJ whole genome shotgun (WGS) entry which is preliminary data.</text>
</comment>
<reference evidence="12" key="1">
    <citation type="submission" date="2020-07" db="EMBL/GenBank/DDBJ databases">
        <title>Huge and variable diversity of episymbiotic CPR bacteria and DPANN archaea in groundwater ecosystems.</title>
        <authorList>
            <person name="He C.Y."/>
            <person name="Keren R."/>
            <person name="Whittaker M."/>
            <person name="Farag I.F."/>
            <person name="Doudna J."/>
            <person name="Cate J.H.D."/>
            <person name="Banfield J.F."/>
        </authorList>
    </citation>
    <scope>NUCLEOTIDE SEQUENCE</scope>
    <source>
        <strain evidence="12">NC_groundwater_763_Ag_S-0.2um_68_21</strain>
    </source>
</reference>
<accession>A0A932I0F7</accession>
<evidence type="ECO:0000256" key="3">
    <source>
        <dbReference type="ARBA" id="ARBA00022676"/>
    </source>
</evidence>
<dbReference type="SUPFAM" id="SSF47648">
    <property type="entry name" value="Nucleoside phosphorylase/phosphoribosyltransferase N-terminal domain"/>
    <property type="match status" value="1"/>
</dbReference>
<dbReference type="GO" id="GO:0000287">
    <property type="term" value="F:magnesium ion binding"/>
    <property type="evidence" value="ECO:0007669"/>
    <property type="project" value="UniProtKB-UniRule"/>
</dbReference>
<evidence type="ECO:0000256" key="5">
    <source>
        <dbReference type="ARBA" id="ARBA00022822"/>
    </source>
</evidence>
<comment type="similarity">
    <text evidence="8">In the C-terminal section; belongs to the anthranilate phosphoribosyltransferase family.</text>
</comment>
<evidence type="ECO:0000256" key="2">
    <source>
        <dbReference type="ARBA" id="ARBA00022605"/>
    </source>
</evidence>
<evidence type="ECO:0000256" key="1">
    <source>
        <dbReference type="ARBA" id="ARBA00004907"/>
    </source>
</evidence>
<feature type="binding site" evidence="9">
    <location>
        <position position="166"/>
    </location>
    <ligand>
        <name>anthranilate</name>
        <dbReference type="ChEBI" id="CHEBI:16567"/>
        <label>2</label>
    </ligand>
</feature>
<feature type="binding site" evidence="9">
    <location>
        <position position="80"/>
    </location>
    <ligand>
        <name>anthranilate</name>
        <dbReference type="ChEBI" id="CHEBI:16567"/>
        <label>1</label>
    </ligand>
</feature>
<feature type="binding site" evidence="9">
    <location>
        <position position="225"/>
    </location>
    <ligand>
        <name>Mg(2+)</name>
        <dbReference type="ChEBI" id="CHEBI:18420"/>
        <label>2</label>
    </ligand>
</feature>
<keyword evidence="5 9" id="KW-0822">Tryptophan biosynthesis</keyword>
<evidence type="ECO:0000256" key="6">
    <source>
        <dbReference type="ARBA" id="ARBA00023141"/>
    </source>
</evidence>
<organism evidence="12 13">
    <name type="scientific">Tectimicrobiota bacterium</name>
    <dbReference type="NCBI Taxonomy" id="2528274"/>
    <lineage>
        <taxon>Bacteria</taxon>
        <taxon>Pseudomonadati</taxon>
        <taxon>Nitrospinota/Tectimicrobiota group</taxon>
        <taxon>Candidatus Tectimicrobiota</taxon>
    </lineage>
</organism>
<comment type="pathway">
    <text evidence="1 9">Amino-acid biosynthesis; L-tryptophan biosynthesis; L-tryptophan from chorismate: step 2/5.</text>
</comment>
<feature type="binding site" evidence="9">
    <location>
        <begin position="83"/>
        <end position="84"/>
    </location>
    <ligand>
        <name>5-phospho-alpha-D-ribose 1-diphosphate</name>
        <dbReference type="ChEBI" id="CHEBI:58017"/>
    </ligand>
</feature>
<comment type="subunit">
    <text evidence="9">Homodimer.</text>
</comment>
<comment type="catalytic activity">
    <reaction evidence="7 9">
        <text>N-(5-phospho-beta-D-ribosyl)anthranilate + diphosphate = 5-phospho-alpha-D-ribose 1-diphosphate + anthranilate</text>
        <dbReference type="Rhea" id="RHEA:11768"/>
        <dbReference type="ChEBI" id="CHEBI:16567"/>
        <dbReference type="ChEBI" id="CHEBI:18277"/>
        <dbReference type="ChEBI" id="CHEBI:33019"/>
        <dbReference type="ChEBI" id="CHEBI:58017"/>
        <dbReference type="EC" id="2.4.2.18"/>
    </reaction>
</comment>
<evidence type="ECO:0000313" key="12">
    <source>
        <dbReference type="EMBL" id="MBI3129046.1"/>
    </source>
</evidence>
<sequence>MIQQAIAKLVQNQHLSAAEAEQVMDQIMTGEATPAQIGGYLVALRMAGETPEEIAGSVRSMRAKATRVSTKHPLVVDTCGTGGDGAHTFNISTTAAFAVAGAGLPVAKHGNRSVSSKCGSADVLKALGVNIEAAPERVGLCLDEAGYGFLFAPMLHGAMKHAIGPRRELAMRSIFNVMGPLTNPAGAQCQLVGVYDASLTELVAEVLGKLGAKRALVVHGHDGMDELTLTGPTRVSEWDGHRVKTYDVKPEAAGLKSVPAKELAGGDPAQNAEISRSILSGEKGPRRDVVLLNAAAALMAGGKAQGLREGAELAGKAIDSGAALRALDRLVELSNA</sequence>
<comment type="caution">
    <text evidence="9">Lacks conserved residue(s) required for the propagation of feature annotation.</text>
</comment>
<dbReference type="NCBIfam" id="TIGR01245">
    <property type="entry name" value="trpD"/>
    <property type="match status" value="1"/>
</dbReference>
<comment type="cofactor">
    <cofactor evidence="9">
        <name>Mg(2+)</name>
        <dbReference type="ChEBI" id="CHEBI:18420"/>
    </cofactor>
    <text evidence="9">Binds 2 magnesium ions per monomer.</text>
</comment>
<evidence type="ECO:0000256" key="8">
    <source>
        <dbReference type="ARBA" id="ARBA00061188"/>
    </source>
</evidence>
<comment type="function">
    <text evidence="9">Catalyzes the transfer of the phosphoribosyl group of 5-phosphorylribose-1-pyrophosphate (PRPP) to anthranilate to yield N-(5'-phosphoribosyl)-anthranilate (PRA).</text>
</comment>
<proteinExistence type="inferred from homology"/>
<dbReference type="HAMAP" id="MF_00211">
    <property type="entry name" value="TrpD"/>
    <property type="match status" value="1"/>
</dbReference>
<dbReference type="Gene3D" id="3.40.1030.10">
    <property type="entry name" value="Nucleoside phosphorylase/phosphoribosyltransferase catalytic domain"/>
    <property type="match status" value="1"/>
</dbReference>
<dbReference type="EC" id="2.4.2.18" evidence="9"/>
<dbReference type="Pfam" id="PF00591">
    <property type="entry name" value="Glycos_transf_3"/>
    <property type="match status" value="1"/>
</dbReference>
<dbReference type="Proteomes" id="UP000782312">
    <property type="component" value="Unassembled WGS sequence"/>
</dbReference>
<feature type="binding site" evidence="9">
    <location>
        <position position="80"/>
    </location>
    <ligand>
        <name>5-phospho-alpha-D-ribose 1-diphosphate</name>
        <dbReference type="ChEBI" id="CHEBI:58017"/>
    </ligand>
</feature>
<keyword evidence="6 9" id="KW-0057">Aromatic amino acid biosynthesis</keyword>
<dbReference type="Pfam" id="PF02885">
    <property type="entry name" value="Glycos_trans_3N"/>
    <property type="match status" value="1"/>
</dbReference>
<dbReference type="AlphaFoldDB" id="A0A932I0F7"/>
<feature type="binding site" evidence="9">
    <location>
        <begin position="108"/>
        <end position="116"/>
    </location>
    <ligand>
        <name>5-phospho-alpha-D-ribose 1-diphosphate</name>
        <dbReference type="ChEBI" id="CHEBI:58017"/>
    </ligand>
</feature>
<dbReference type="InterPro" id="IPR005940">
    <property type="entry name" value="Anthranilate_Pribosyl_Tfrase"/>
</dbReference>
<dbReference type="PANTHER" id="PTHR43285">
    <property type="entry name" value="ANTHRANILATE PHOSPHORIBOSYLTRANSFERASE"/>
    <property type="match status" value="1"/>
</dbReference>
<dbReference type="PANTHER" id="PTHR43285:SF2">
    <property type="entry name" value="ANTHRANILATE PHOSPHORIBOSYLTRANSFERASE"/>
    <property type="match status" value="1"/>
</dbReference>
<evidence type="ECO:0000259" key="11">
    <source>
        <dbReference type="Pfam" id="PF02885"/>
    </source>
</evidence>
<feature type="binding site" evidence="9">
    <location>
        <begin position="90"/>
        <end position="93"/>
    </location>
    <ligand>
        <name>5-phospho-alpha-D-ribose 1-diphosphate</name>
        <dbReference type="ChEBI" id="CHEBI:58017"/>
    </ligand>
</feature>
<evidence type="ECO:0000259" key="10">
    <source>
        <dbReference type="Pfam" id="PF00591"/>
    </source>
</evidence>
<keyword evidence="9" id="KW-0460">Magnesium</keyword>
<feature type="binding site" evidence="9">
    <location>
        <position position="88"/>
    </location>
    <ligand>
        <name>5-phospho-alpha-D-ribose 1-diphosphate</name>
        <dbReference type="ChEBI" id="CHEBI:58017"/>
    </ligand>
</feature>
<keyword evidence="2 9" id="KW-0028">Amino-acid biosynthesis</keyword>
<comment type="similarity">
    <text evidence="9">Belongs to the anthranilate phosphoribosyltransferase family.</text>
</comment>
<keyword evidence="4 9" id="KW-0808">Transferase</keyword>
<feature type="domain" description="Glycosyl transferase family 3 N-terminal" evidence="11">
    <location>
        <begin position="3"/>
        <end position="65"/>
    </location>
</feature>
<feature type="binding site" evidence="9">
    <location>
        <position position="92"/>
    </location>
    <ligand>
        <name>Mg(2+)</name>
        <dbReference type="ChEBI" id="CHEBI:18420"/>
        <label>1</label>
    </ligand>
</feature>
<evidence type="ECO:0000313" key="13">
    <source>
        <dbReference type="Proteomes" id="UP000782312"/>
    </source>
</evidence>
<evidence type="ECO:0000256" key="7">
    <source>
        <dbReference type="ARBA" id="ARBA00052328"/>
    </source>
</evidence>
<feature type="binding site" evidence="9">
    <location>
        <position position="226"/>
    </location>
    <ligand>
        <name>Mg(2+)</name>
        <dbReference type="ChEBI" id="CHEBI:18420"/>
        <label>1</label>
    </ligand>
</feature>
<name>A0A932I0F7_UNCTE</name>
<evidence type="ECO:0000256" key="9">
    <source>
        <dbReference type="HAMAP-Rule" id="MF_00211"/>
    </source>
</evidence>
<dbReference type="SUPFAM" id="SSF52418">
    <property type="entry name" value="Nucleoside phosphorylase/phosphoribosyltransferase catalytic domain"/>
    <property type="match status" value="1"/>
</dbReference>
<dbReference type="InterPro" id="IPR017459">
    <property type="entry name" value="Glycosyl_Trfase_fam3_N_dom"/>
</dbReference>